<evidence type="ECO:0000256" key="7">
    <source>
        <dbReference type="ARBA" id="ARBA00060587"/>
    </source>
</evidence>
<evidence type="ECO:0000256" key="9">
    <source>
        <dbReference type="PIRSR" id="PIRSR000190-2"/>
    </source>
</evidence>
<dbReference type="Pfam" id="PF10590">
    <property type="entry name" value="PNP_phzG_C"/>
    <property type="match status" value="1"/>
</dbReference>
<dbReference type="eggNOG" id="COG0259">
    <property type="taxonomic scope" value="Bacteria"/>
</dbReference>
<keyword evidence="3" id="KW-0285">Flavoprotein</keyword>
<evidence type="ECO:0000256" key="6">
    <source>
        <dbReference type="ARBA" id="ARBA00023096"/>
    </source>
</evidence>
<gene>
    <name evidence="12" type="primary">pdxH</name>
    <name evidence="12" type="ordered locus">trd_A0007</name>
</gene>
<evidence type="ECO:0000256" key="8">
    <source>
        <dbReference type="NCBIfam" id="TIGR00558"/>
    </source>
</evidence>
<feature type="binding site" evidence="9">
    <location>
        <position position="87"/>
    </location>
    <ligand>
        <name>FMN</name>
        <dbReference type="ChEBI" id="CHEBI:58210"/>
    </ligand>
</feature>
<evidence type="ECO:0000256" key="3">
    <source>
        <dbReference type="ARBA" id="ARBA00022630"/>
    </source>
</evidence>
<geneLocation type="plasmid" evidence="13">
    <name>Tros</name>
</geneLocation>
<dbReference type="HOGENOM" id="CLU_032263_2_2_0"/>
<feature type="domain" description="Pyridoxine 5'-phosphate oxidase dimerisation C-terminal" evidence="11">
    <location>
        <begin position="176"/>
        <end position="217"/>
    </location>
</feature>
<comment type="cofactor">
    <cofactor evidence="9">
        <name>FMN</name>
        <dbReference type="ChEBI" id="CHEBI:58210"/>
    </cofactor>
    <text evidence="9">Binds 1 FMN per subunit.</text>
</comment>
<sequence length="217" mass="25351">MEERTVLDLLQRWEHTDHPLRRRDLADDPLEQFLRWYQEAQGSGLRYPNAMAVATATADGRPSVRMVLLRGVDERGFVFYTNLESRKGRELAENPRAALLFYWEPLERQVRIEGRVELVTSAEADAYFATRPKGSQISAWASRQSEPIDSREALERRHAEFAERFGSGPVPRPAYWGGYRVVPDAYEFWQGRPDRLHDRFRYERSADGIWVITRLQP</sequence>
<feature type="binding site" evidence="9">
    <location>
        <begin position="144"/>
        <end position="145"/>
    </location>
    <ligand>
        <name>FMN</name>
        <dbReference type="ChEBI" id="CHEBI:58210"/>
    </ligand>
</feature>
<dbReference type="RefSeq" id="WP_012643223.1">
    <property type="nucleotide sequence ID" value="NC_011961.1"/>
</dbReference>
<dbReference type="Pfam" id="PF01243">
    <property type="entry name" value="PNPOx_N"/>
    <property type="match status" value="1"/>
</dbReference>
<feature type="binding site" evidence="9">
    <location>
        <begin position="80"/>
        <end position="81"/>
    </location>
    <ligand>
        <name>FMN</name>
        <dbReference type="ChEBI" id="CHEBI:58210"/>
    </ligand>
</feature>
<comment type="subunit">
    <text evidence="2">Homodimer.</text>
</comment>
<dbReference type="EC" id="1.4.3.5" evidence="8"/>
<dbReference type="NCBIfam" id="NF004231">
    <property type="entry name" value="PRK05679.1"/>
    <property type="match status" value="1"/>
</dbReference>
<evidence type="ECO:0000256" key="2">
    <source>
        <dbReference type="ARBA" id="ARBA00011738"/>
    </source>
</evidence>
<evidence type="ECO:0000313" key="12">
    <source>
        <dbReference type="EMBL" id="ACM07236.1"/>
    </source>
</evidence>
<reference evidence="12 13" key="1">
    <citation type="journal article" date="2009" name="PLoS ONE">
        <title>Complete genome sequence of the aerobic CO-oxidizing thermophile Thermomicrobium roseum.</title>
        <authorList>
            <person name="Wu D."/>
            <person name="Raymond J."/>
            <person name="Wu M."/>
            <person name="Chatterji S."/>
            <person name="Ren Q."/>
            <person name="Graham J.E."/>
            <person name="Bryant D.A."/>
            <person name="Robb F."/>
            <person name="Colman A."/>
            <person name="Tallon L.J."/>
            <person name="Badger J.H."/>
            <person name="Madupu R."/>
            <person name="Ward N.L."/>
            <person name="Eisen J.A."/>
        </authorList>
    </citation>
    <scope>NUCLEOTIDE SEQUENCE [LARGE SCALE GENOMIC DNA]</scope>
    <source>
        <strain evidence="13">ATCC 27502 / DSM 5159 / P-2</strain>
        <plasmid evidence="12">unnamed</plasmid>
    </source>
</reference>
<dbReference type="PIRSF" id="PIRSF000190">
    <property type="entry name" value="Pyd_amn-ph_oxd"/>
    <property type="match status" value="1"/>
</dbReference>
<name>B9L580_THERP</name>
<keyword evidence="4 9" id="KW-0288">FMN</keyword>
<comment type="similarity">
    <text evidence="1">Belongs to the pyridoxamine 5'-phosphate oxidase family.</text>
</comment>
<dbReference type="Proteomes" id="UP000000447">
    <property type="component" value="Plasmid unnamed"/>
</dbReference>
<dbReference type="PANTHER" id="PTHR10851:SF0">
    <property type="entry name" value="PYRIDOXINE-5'-PHOSPHATE OXIDASE"/>
    <property type="match status" value="1"/>
</dbReference>
<accession>B9L580</accession>
<feature type="binding site" evidence="9">
    <location>
        <position position="199"/>
    </location>
    <ligand>
        <name>FMN</name>
        <dbReference type="ChEBI" id="CHEBI:58210"/>
    </ligand>
</feature>
<dbReference type="InterPro" id="IPR011576">
    <property type="entry name" value="Pyridox_Oxase_N"/>
</dbReference>
<evidence type="ECO:0000259" key="10">
    <source>
        <dbReference type="Pfam" id="PF01243"/>
    </source>
</evidence>
<dbReference type="NCBIfam" id="TIGR00558">
    <property type="entry name" value="pdxH"/>
    <property type="match status" value="1"/>
</dbReference>
<dbReference type="FunFam" id="2.30.110.10:FF:000020">
    <property type="entry name" value="PNPO isoform 11"/>
    <property type="match status" value="1"/>
</dbReference>
<dbReference type="InterPro" id="IPR019576">
    <property type="entry name" value="Pyridoxamine_oxidase_dimer_C"/>
</dbReference>
<dbReference type="PROSITE" id="PS01064">
    <property type="entry name" value="PYRIDOX_OXIDASE"/>
    <property type="match status" value="1"/>
</dbReference>
<dbReference type="GO" id="GO:0008615">
    <property type="term" value="P:pyridoxine biosynthetic process"/>
    <property type="evidence" value="ECO:0007669"/>
    <property type="project" value="UniProtKB-UniRule"/>
</dbReference>
<keyword evidence="5 12" id="KW-0560">Oxidoreductase</keyword>
<feature type="binding site" evidence="9">
    <location>
        <position position="86"/>
    </location>
    <ligand>
        <name>FMN</name>
        <dbReference type="ChEBI" id="CHEBI:58210"/>
    </ligand>
</feature>
<dbReference type="Gene3D" id="2.30.110.10">
    <property type="entry name" value="Electron Transport, Fmn-binding Protein, Chain A"/>
    <property type="match status" value="1"/>
</dbReference>
<evidence type="ECO:0000256" key="4">
    <source>
        <dbReference type="ARBA" id="ARBA00022643"/>
    </source>
</evidence>
<evidence type="ECO:0000256" key="1">
    <source>
        <dbReference type="ARBA" id="ARBA00007301"/>
    </source>
</evidence>
<dbReference type="GO" id="GO:0004733">
    <property type="term" value="F:pyridoxamine phosphate oxidase activity"/>
    <property type="evidence" value="ECO:0007669"/>
    <property type="project" value="UniProtKB-UniRule"/>
</dbReference>
<evidence type="ECO:0000256" key="5">
    <source>
        <dbReference type="ARBA" id="ARBA00023002"/>
    </source>
</evidence>
<protein>
    <recommendedName>
        <fullName evidence="8">Pyridoxamine 5'-phosphate oxidase</fullName>
        <ecNumber evidence="8">1.4.3.5</ecNumber>
    </recommendedName>
</protein>
<dbReference type="GO" id="GO:0010181">
    <property type="term" value="F:FMN binding"/>
    <property type="evidence" value="ECO:0007669"/>
    <property type="project" value="UniProtKB-UniRule"/>
</dbReference>
<dbReference type="InterPro" id="IPR012349">
    <property type="entry name" value="Split_barrel_FMN-bd"/>
</dbReference>
<feature type="binding site" evidence="9">
    <location>
        <position position="189"/>
    </location>
    <ligand>
        <name>FMN</name>
        <dbReference type="ChEBI" id="CHEBI:58210"/>
    </ligand>
</feature>
<dbReference type="InterPro" id="IPR000659">
    <property type="entry name" value="Pyridox_Oxase"/>
</dbReference>
<feature type="binding site" evidence="9">
    <location>
        <position position="109"/>
    </location>
    <ligand>
        <name>FMN</name>
        <dbReference type="ChEBI" id="CHEBI:58210"/>
    </ligand>
</feature>
<feature type="domain" description="Pyridoxamine 5'-phosphate oxidase N-terminal" evidence="10">
    <location>
        <begin position="44"/>
        <end position="160"/>
    </location>
</feature>
<keyword evidence="6" id="KW-0664">Pyridoxine biosynthesis</keyword>
<dbReference type="HAMAP" id="MF_01629">
    <property type="entry name" value="PdxH"/>
    <property type="match status" value="1"/>
</dbReference>
<dbReference type="SUPFAM" id="SSF50475">
    <property type="entry name" value="FMN-binding split barrel"/>
    <property type="match status" value="1"/>
</dbReference>
<dbReference type="KEGG" id="tro:trd_A0007"/>
<dbReference type="PANTHER" id="PTHR10851">
    <property type="entry name" value="PYRIDOXINE-5-PHOSPHATE OXIDASE"/>
    <property type="match status" value="1"/>
</dbReference>
<dbReference type="EMBL" id="CP001276">
    <property type="protein sequence ID" value="ACM07236.1"/>
    <property type="molecule type" value="Genomic_DNA"/>
</dbReference>
<comment type="pathway">
    <text evidence="7">Cofactor metabolism.</text>
</comment>
<evidence type="ECO:0000313" key="13">
    <source>
        <dbReference type="Proteomes" id="UP000000447"/>
    </source>
</evidence>
<dbReference type="InterPro" id="IPR019740">
    <property type="entry name" value="Pyridox_Oxase_CS"/>
</dbReference>
<dbReference type="AlphaFoldDB" id="B9L580"/>
<organism evidence="12 13">
    <name type="scientific">Thermomicrobium roseum (strain ATCC 27502 / DSM 5159 / P-2)</name>
    <dbReference type="NCBI Taxonomy" id="309801"/>
    <lineage>
        <taxon>Bacteria</taxon>
        <taxon>Pseudomonadati</taxon>
        <taxon>Thermomicrobiota</taxon>
        <taxon>Thermomicrobia</taxon>
        <taxon>Thermomicrobiales</taxon>
        <taxon>Thermomicrobiaceae</taxon>
        <taxon>Thermomicrobium</taxon>
    </lineage>
</organism>
<proteinExistence type="inferred from homology"/>
<keyword evidence="12" id="KW-0614">Plasmid</keyword>
<evidence type="ECO:0000259" key="11">
    <source>
        <dbReference type="Pfam" id="PF10590"/>
    </source>
</evidence>
<keyword evidence="13" id="KW-1185">Reference proteome</keyword>